<accession>A0A7R9Y0C2</accession>
<dbReference type="SMART" id="SM00883">
    <property type="entry name" value="Cpn10"/>
    <property type="match status" value="2"/>
</dbReference>
<evidence type="ECO:0000256" key="4">
    <source>
        <dbReference type="ARBA" id="ARBA00073031"/>
    </source>
</evidence>
<comment type="similarity">
    <text evidence="1 6">Belongs to the GroES chaperonin family.</text>
</comment>
<dbReference type="Pfam" id="PF00166">
    <property type="entry name" value="Cpn10"/>
    <property type="match status" value="2"/>
</dbReference>
<dbReference type="GO" id="GO:0046872">
    <property type="term" value="F:metal ion binding"/>
    <property type="evidence" value="ECO:0007669"/>
    <property type="project" value="TreeGrafter"/>
</dbReference>
<dbReference type="GO" id="GO:0005739">
    <property type="term" value="C:mitochondrion"/>
    <property type="evidence" value="ECO:0007669"/>
    <property type="project" value="TreeGrafter"/>
</dbReference>
<dbReference type="GO" id="GO:0051082">
    <property type="term" value="F:unfolded protein binding"/>
    <property type="evidence" value="ECO:0007669"/>
    <property type="project" value="TreeGrafter"/>
</dbReference>
<proteinExistence type="inferred from homology"/>
<evidence type="ECO:0000256" key="5">
    <source>
        <dbReference type="ARBA" id="ARBA00079398"/>
    </source>
</evidence>
<protein>
    <recommendedName>
        <fullName evidence="4">20 kDa chaperonin, chloroplastic</fullName>
    </recommendedName>
    <alternativeName>
        <fullName evidence="3">Chaperonin 10</fullName>
    </alternativeName>
    <alternativeName>
        <fullName evidence="5">Protein Cpn21</fullName>
    </alternativeName>
</protein>
<dbReference type="InterPro" id="IPR011032">
    <property type="entry name" value="GroES-like_sf"/>
</dbReference>
<gene>
    <name evidence="7" type="ORF">MPUS1402_LOCUS5447</name>
</gene>
<dbReference type="SUPFAM" id="SSF50129">
    <property type="entry name" value="GroES-like"/>
    <property type="match status" value="2"/>
</dbReference>
<dbReference type="InterPro" id="IPR020818">
    <property type="entry name" value="Chaperonin_GroES"/>
</dbReference>
<evidence type="ECO:0000313" key="7">
    <source>
        <dbReference type="EMBL" id="CAD8236975.1"/>
    </source>
</evidence>
<reference evidence="7" key="1">
    <citation type="submission" date="2021-01" db="EMBL/GenBank/DDBJ databases">
        <authorList>
            <person name="Corre E."/>
            <person name="Pelletier E."/>
            <person name="Niang G."/>
            <person name="Scheremetjew M."/>
            <person name="Finn R."/>
            <person name="Kale V."/>
            <person name="Holt S."/>
            <person name="Cochrane G."/>
            <person name="Meng A."/>
            <person name="Brown T."/>
            <person name="Cohen L."/>
        </authorList>
    </citation>
    <scope>NUCLEOTIDE SEQUENCE</scope>
    <source>
        <strain evidence="7">RCC1614</strain>
    </source>
</reference>
<organism evidence="7">
    <name type="scientific">Micromonas pusilla</name>
    <name type="common">Picoplanktonic green alga</name>
    <name type="synonym">Chromulina pusilla</name>
    <dbReference type="NCBI Taxonomy" id="38833"/>
    <lineage>
        <taxon>Eukaryota</taxon>
        <taxon>Viridiplantae</taxon>
        <taxon>Chlorophyta</taxon>
        <taxon>Mamiellophyceae</taxon>
        <taxon>Mamiellales</taxon>
        <taxon>Mamiellaceae</taxon>
        <taxon>Micromonas</taxon>
    </lineage>
</organism>
<evidence type="ECO:0000256" key="6">
    <source>
        <dbReference type="RuleBase" id="RU003479"/>
    </source>
</evidence>
<evidence type="ECO:0000256" key="1">
    <source>
        <dbReference type="ARBA" id="ARBA00006975"/>
    </source>
</evidence>
<dbReference type="EMBL" id="HBDY01007400">
    <property type="protein sequence ID" value="CAD8236975.1"/>
    <property type="molecule type" value="Transcribed_RNA"/>
</dbReference>
<keyword evidence="2 6" id="KW-0143">Chaperone</keyword>
<name>A0A7R9Y0C2_MICPS</name>
<dbReference type="AlphaFoldDB" id="A0A7R9Y0C2"/>
<dbReference type="FunFam" id="2.30.33.40:FF:000001">
    <property type="entry name" value="10 kDa chaperonin"/>
    <property type="match status" value="1"/>
</dbReference>
<dbReference type="PANTHER" id="PTHR10772:SF63">
    <property type="entry name" value="20 KDA CHAPERONIN, CHLOROPLASTIC"/>
    <property type="match status" value="1"/>
</dbReference>
<dbReference type="Gene3D" id="2.30.33.40">
    <property type="entry name" value="GroES chaperonin"/>
    <property type="match status" value="2"/>
</dbReference>
<dbReference type="GO" id="GO:0044183">
    <property type="term" value="F:protein folding chaperone"/>
    <property type="evidence" value="ECO:0007669"/>
    <property type="project" value="InterPro"/>
</dbReference>
<dbReference type="PROSITE" id="PS00681">
    <property type="entry name" value="CHAPERONINS_CPN10"/>
    <property type="match status" value="2"/>
</dbReference>
<dbReference type="GO" id="GO:0051087">
    <property type="term" value="F:protein-folding chaperone binding"/>
    <property type="evidence" value="ECO:0007669"/>
    <property type="project" value="TreeGrafter"/>
</dbReference>
<dbReference type="PANTHER" id="PTHR10772">
    <property type="entry name" value="10 KDA HEAT SHOCK PROTEIN"/>
    <property type="match status" value="1"/>
</dbReference>
<dbReference type="CDD" id="cd00320">
    <property type="entry name" value="cpn10"/>
    <property type="match status" value="2"/>
</dbReference>
<evidence type="ECO:0000256" key="3">
    <source>
        <dbReference type="ARBA" id="ARBA00031971"/>
    </source>
</evidence>
<evidence type="ECO:0000256" key="2">
    <source>
        <dbReference type="ARBA" id="ARBA00023186"/>
    </source>
</evidence>
<dbReference type="GO" id="GO:0005524">
    <property type="term" value="F:ATP binding"/>
    <property type="evidence" value="ECO:0007669"/>
    <property type="project" value="InterPro"/>
</dbReference>
<sequence length="244" mass="25408">MASFALSSVALKAAAASVAKRSGASRRGVAVRAAAGFEMPGEYKKIAPLGERVLIKVAEAETKTAGGILLAESAQRKPTSGDVTELGPDCVEVKKGDTVLYNKFGIGCTDIEMGGSSYVMINERDLIGTFPGAGATADDIPKLTPLGDRILLKTDDAETTTAGGIMLTEGAVEKPCTATVLATGPGKKAAEKGGKDEKDAAEAKPIAIKKGERVMYFKYAGDKMYDGDGKEYVVLHENDVLAVM</sequence>
<dbReference type="InterPro" id="IPR037124">
    <property type="entry name" value="Chaperonin_GroES_sf"/>
</dbReference>
<dbReference type="HAMAP" id="MF_00580">
    <property type="entry name" value="CH10"/>
    <property type="match status" value="1"/>
</dbReference>
<dbReference type="PRINTS" id="PR00297">
    <property type="entry name" value="CHAPERONIN10"/>
</dbReference>
<dbReference type="InterPro" id="IPR018369">
    <property type="entry name" value="Chaprnonin_Cpn10_CS"/>
</dbReference>